<dbReference type="Pfam" id="PF17917">
    <property type="entry name" value="RT_RNaseH"/>
    <property type="match status" value="1"/>
</dbReference>
<keyword evidence="3" id="KW-0540">Nuclease</keyword>
<dbReference type="SMART" id="SM00343">
    <property type="entry name" value="ZnF_C2HC"/>
    <property type="match status" value="1"/>
</dbReference>
<dbReference type="Proteomes" id="UP001159363">
    <property type="component" value="Chromosome 16"/>
</dbReference>
<keyword evidence="7" id="KW-0479">Metal-binding</keyword>
<dbReference type="InterPro" id="IPR036397">
    <property type="entry name" value="RNaseH_sf"/>
</dbReference>
<evidence type="ECO:0000256" key="4">
    <source>
        <dbReference type="ARBA" id="ARBA00022759"/>
    </source>
</evidence>
<dbReference type="InterPro" id="IPR050951">
    <property type="entry name" value="Retrovirus_Pol_polyprotein"/>
</dbReference>
<dbReference type="SUPFAM" id="SSF56672">
    <property type="entry name" value="DNA/RNA polymerases"/>
    <property type="match status" value="1"/>
</dbReference>
<dbReference type="PANTHER" id="PTHR37984:SF5">
    <property type="entry name" value="PROTEIN NYNRIN-LIKE"/>
    <property type="match status" value="1"/>
</dbReference>
<evidence type="ECO:0000256" key="3">
    <source>
        <dbReference type="ARBA" id="ARBA00022722"/>
    </source>
</evidence>
<evidence type="ECO:0000313" key="13">
    <source>
        <dbReference type="Proteomes" id="UP001159363"/>
    </source>
</evidence>
<evidence type="ECO:0000256" key="1">
    <source>
        <dbReference type="ARBA" id="ARBA00022679"/>
    </source>
</evidence>
<evidence type="ECO:0000259" key="11">
    <source>
        <dbReference type="PROSITE" id="PS50878"/>
    </source>
</evidence>
<keyword evidence="6" id="KW-0695">RNA-directed DNA polymerase</keyword>
<dbReference type="InterPro" id="IPR012337">
    <property type="entry name" value="RNaseH-like_sf"/>
</dbReference>
<dbReference type="PROSITE" id="PS50158">
    <property type="entry name" value="ZF_CCHC"/>
    <property type="match status" value="1"/>
</dbReference>
<protein>
    <recommendedName>
        <fullName evidence="14">Reverse transcriptase</fullName>
    </recommendedName>
</protein>
<evidence type="ECO:0000256" key="5">
    <source>
        <dbReference type="ARBA" id="ARBA00022801"/>
    </source>
</evidence>
<feature type="domain" description="CCHC-type" evidence="10">
    <location>
        <begin position="139"/>
        <end position="154"/>
    </location>
</feature>
<evidence type="ECO:0008006" key="14">
    <source>
        <dbReference type="Google" id="ProtNLM"/>
    </source>
</evidence>
<dbReference type="EMBL" id="JARBHB010000017">
    <property type="protein sequence ID" value="KAJ8865746.1"/>
    <property type="molecule type" value="Genomic_DNA"/>
</dbReference>
<dbReference type="Pfam" id="PF00098">
    <property type="entry name" value="zf-CCHC"/>
    <property type="match status" value="1"/>
</dbReference>
<dbReference type="PANTHER" id="PTHR37984">
    <property type="entry name" value="PROTEIN CBG26694"/>
    <property type="match status" value="1"/>
</dbReference>
<dbReference type="SUPFAM" id="SSF53098">
    <property type="entry name" value="Ribonuclease H-like"/>
    <property type="match status" value="1"/>
</dbReference>
<gene>
    <name evidence="12" type="ORF">PR048_033267</name>
</gene>
<reference evidence="12 13" key="1">
    <citation type="submission" date="2023-02" db="EMBL/GenBank/DDBJ databases">
        <title>LHISI_Scaffold_Assembly.</title>
        <authorList>
            <person name="Stuart O.P."/>
            <person name="Cleave R."/>
            <person name="Magrath M.J.L."/>
            <person name="Mikheyev A.S."/>
        </authorList>
    </citation>
    <scope>NUCLEOTIDE SEQUENCE [LARGE SCALE GENOMIC DNA]</scope>
    <source>
        <strain evidence="12">Daus_M_001</strain>
        <tissue evidence="12">Leg muscle</tissue>
    </source>
</reference>
<keyword evidence="13" id="KW-1185">Reference proteome</keyword>
<dbReference type="CDD" id="cd01647">
    <property type="entry name" value="RT_LTR"/>
    <property type="match status" value="1"/>
</dbReference>
<dbReference type="Gene3D" id="4.10.60.10">
    <property type="entry name" value="Zinc finger, CCHC-type"/>
    <property type="match status" value="1"/>
</dbReference>
<keyword evidence="1" id="KW-0808">Transferase</keyword>
<feature type="signal peptide" evidence="9">
    <location>
        <begin position="1"/>
        <end position="23"/>
    </location>
</feature>
<evidence type="ECO:0000256" key="9">
    <source>
        <dbReference type="SAM" id="SignalP"/>
    </source>
</evidence>
<dbReference type="InterPro" id="IPR043502">
    <property type="entry name" value="DNA/RNA_pol_sf"/>
</dbReference>
<evidence type="ECO:0000256" key="7">
    <source>
        <dbReference type="PROSITE-ProRule" id="PRU00047"/>
    </source>
</evidence>
<keyword evidence="7" id="KW-0862">Zinc</keyword>
<dbReference type="Pfam" id="PF00078">
    <property type="entry name" value="RVT_1"/>
    <property type="match status" value="1"/>
</dbReference>
<dbReference type="InterPro" id="IPR036875">
    <property type="entry name" value="Znf_CCHC_sf"/>
</dbReference>
<dbReference type="InterPro" id="IPR041373">
    <property type="entry name" value="RT_RNaseH"/>
</dbReference>
<evidence type="ECO:0000256" key="2">
    <source>
        <dbReference type="ARBA" id="ARBA00022695"/>
    </source>
</evidence>
<keyword evidence="9" id="KW-0732">Signal</keyword>
<keyword evidence="7" id="KW-0863">Zinc-finger</keyword>
<dbReference type="Gene3D" id="3.30.420.10">
    <property type="entry name" value="Ribonuclease H-like superfamily/Ribonuclease H"/>
    <property type="match status" value="1"/>
</dbReference>
<feature type="domain" description="Reverse transcriptase" evidence="11">
    <location>
        <begin position="406"/>
        <end position="588"/>
    </location>
</feature>
<evidence type="ECO:0000256" key="8">
    <source>
        <dbReference type="SAM" id="MobiDB-lite"/>
    </source>
</evidence>
<organism evidence="12 13">
    <name type="scientific">Dryococelus australis</name>
    <dbReference type="NCBI Taxonomy" id="614101"/>
    <lineage>
        <taxon>Eukaryota</taxon>
        <taxon>Metazoa</taxon>
        <taxon>Ecdysozoa</taxon>
        <taxon>Arthropoda</taxon>
        <taxon>Hexapoda</taxon>
        <taxon>Insecta</taxon>
        <taxon>Pterygota</taxon>
        <taxon>Neoptera</taxon>
        <taxon>Polyneoptera</taxon>
        <taxon>Phasmatodea</taxon>
        <taxon>Verophasmatodea</taxon>
        <taxon>Anareolatae</taxon>
        <taxon>Phasmatidae</taxon>
        <taxon>Eurycanthinae</taxon>
        <taxon>Dryococelus</taxon>
    </lineage>
</organism>
<name>A0ABQ9FZT7_9NEOP</name>
<comment type="caution">
    <text evidence="12">The sequence shown here is derived from an EMBL/GenBank/DDBJ whole genome shotgun (WGS) entry which is preliminary data.</text>
</comment>
<sequence length="950" mass="106383">MFNGALFLCTALVTMASKATVEGTELDLQEALNPLASRLEGLEDENSDLNRQVESMPVNLNGDSGKLEEDRVFFIKIEEAANVCSSSENEQLTFVKLRLAGEALDFVLADSACQEPESYEELKKHLSQDKGLRQEAKTCFVCGQIGHLVQDCPEKVKELRDWTSHESQSHVKCIPATVSGYDLNYLTVSATYRDLQCLQEPKFVVSGLSGNKLKNLGEIVVSMQLGNTDYEKCVPVVQIDCTRYDGIIGLDFLKQCQALCTDGPTSRVKDCRMGSRDPASPVNITQSPVHLVVTEKMPPGTGKIVRIMVSLPSVHVENNSTILVEPARECDELKNQNCYVAGSFTTVFPHEGKVEAPVNIVKMSRVQVEIPRHESVVSENINEAGNLQDMKLCGGVVTNDSRLDLTGNLSHLPGEDKQLLESLLQEKKSETGDIKYRFCVDYRPLNAVTTSDIYPLPKIVDSIDILGQCKIFSVFDLTSVYHKIGVHPDDQAKTSFIITTGVYKYVRLPYDLINGPATFQKLMVSVLRDLTPTQFMVYIDDIIFSNDMKPHVERLRSVFDRLEKANLSLSLEKLHFAICEVRYLGYDIGSSRFFIALKKALTSPVLAYPDFSKPFVLTTDASQYVIGSVLSQVVNGEEHPVAYTSTQLNKAENNYSLTEKELLAVVWRVKHFRCYLVGNGFTIVTDHAAQKYLVMKPIPKDTAETVARTFVFDWIFGVPDSNYHRSRNKFCVRAHETVVSAVASKKFRTTPGHTQGNWRTECLQRTIAKKISHYVSSRHDDWNVYSPCICASYNCKVHTITQLNPYEEVNGMKMSTPYEHLTVPPAVGNSHVVELARKLQDVWKSAKQCNHVAFLQQAAQSNKKAVNRQYKVGDLVYLSNEEESNRPRRRPRKMPPASPPAKKKLGPPTMTTPDPASARAYRKAAKVSPPNSPSTLVRSPIPYNLRHRHQ</sequence>
<evidence type="ECO:0000259" key="10">
    <source>
        <dbReference type="PROSITE" id="PS50158"/>
    </source>
</evidence>
<dbReference type="Gene3D" id="3.10.20.370">
    <property type="match status" value="1"/>
</dbReference>
<dbReference type="Gene3D" id="3.30.70.270">
    <property type="match status" value="1"/>
</dbReference>
<keyword evidence="5" id="KW-0378">Hydrolase</keyword>
<evidence type="ECO:0000313" key="12">
    <source>
        <dbReference type="EMBL" id="KAJ8865746.1"/>
    </source>
</evidence>
<dbReference type="CDD" id="cd09274">
    <property type="entry name" value="RNase_HI_RT_Ty3"/>
    <property type="match status" value="1"/>
</dbReference>
<evidence type="ECO:0000256" key="6">
    <source>
        <dbReference type="ARBA" id="ARBA00022918"/>
    </source>
</evidence>
<proteinExistence type="predicted"/>
<keyword evidence="2" id="KW-0548">Nucleotidyltransferase</keyword>
<dbReference type="InterPro" id="IPR001878">
    <property type="entry name" value="Znf_CCHC"/>
</dbReference>
<accession>A0ABQ9FZT7</accession>
<dbReference type="InterPro" id="IPR000477">
    <property type="entry name" value="RT_dom"/>
</dbReference>
<dbReference type="InterPro" id="IPR043128">
    <property type="entry name" value="Rev_trsase/Diguanyl_cyclase"/>
</dbReference>
<feature type="chain" id="PRO_5046419040" description="Reverse transcriptase" evidence="9">
    <location>
        <begin position="24"/>
        <end position="950"/>
    </location>
</feature>
<keyword evidence="4" id="KW-0255">Endonuclease</keyword>
<dbReference type="PROSITE" id="PS50878">
    <property type="entry name" value="RT_POL"/>
    <property type="match status" value="1"/>
</dbReference>
<dbReference type="SUPFAM" id="SSF57756">
    <property type="entry name" value="Retrovirus zinc finger-like domains"/>
    <property type="match status" value="1"/>
</dbReference>
<feature type="region of interest" description="Disordered" evidence="8">
    <location>
        <begin position="881"/>
        <end position="950"/>
    </location>
</feature>